<dbReference type="Pfam" id="PF17131">
    <property type="entry name" value="LolA_like"/>
    <property type="match status" value="1"/>
</dbReference>
<evidence type="ECO:0000313" key="3">
    <source>
        <dbReference type="EMBL" id="RDV29169.1"/>
    </source>
</evidence>
<dbReference type="RefSeq" id="WP_115591459.1">
    <property type="nucleotide sequence ID" value="NZ_QRHA01000001.1"/>
</dbReference>
<evidence type="ECO:0000313" key="4">
    <source>
        <dbReference type="Proteomes" id="UP000256561"/>
    </source>
</evidence>
<protein>
    <submittedName>
        <fullName evidence="3">Outer membrane lipoprotein-sorting protein</fullName>
    </submittedName>
</protein>
<keyword evidence="1" id="KW-0732">Signal</keyword>
<dbReference type="AlphaFoldDB" id="A0A3D8ME73"/>
<accession>A0A3D8ME73</accession>
<dbReference type="InterPro" id="IPR033399">
    <property type="entry name" value="TP_0789-like"/>
</dbReference>
<feature type="domain" description="Uncharacterized protein TP-0789" evidence="2">
    <location>
        <begin position="81"/>
        <end position="263"/>
    </location>
</feature>
<keyword evidence="3" id="KW-0449">Lipoprotein</keyword>
<evidence type="ECO:0000256" key="1">
    <source>
        <dbReference type="SAM" id="SignalP"/>
    </source>
</evidence>
<gene>
    <name evidence="3" type="ORF">DXV75_01535</name>
</gene>
<dbReference type="Gene3D" id="2.50.20.10">
    <property type="entry name" value="Lipoprotein localisation LolA/LolB/LppX"/>
    <property type="match status" value="1"/>
</dbReference>
<reference evidence="4" key="1">
    <citation type="submission" date="2018-08" db="EMBL/GenBank/DDBJ databases">
        <authorList>
            <person name="Zhang J."/>
            <person name="Du Z.-J."/>
        </authorList>
    </citation>
    <scope>NUCLEOTIDE SEQUENCE [LARGE SCALE GENOMIC DNA]</scope>
    <source>
        <strain evidence="4">KCTC 52655</strain>
    </source>
</reference>
<organism evidence="3 4">
    <name type="scientific">Alteromonas aestuariivivens</name>
    <dbReference type="NCBI Taxonomy" id="1938339"/>
    <lineage>
        <taxon>Bacteria</taxon>
        <taxon>Pseudomonadati</taxon>
        <taxon>Pseudomonadota</taxon>
        <taxon>Gammaproteobacteria</taxon>
        <taxon>Alteromonadales</taxon>
        <taxon>Alteromonadaceae</taxon>
        <taxon>Alteromonas/Salinimonas group</taxon>
        <taxon>Alteromonas</taxon>
    </lineage>
</organism>
<evidence type="ECO:0000259" key="2">
    <source>
        <dbReference type="Pfam" id="PF17131"/>
    </source>
</evidence>
<keyword evidence="4" id="KW-1185">Reference proteome</keyword>
<name>A0A3D8ME73_9ALTE</name>
<dbReference type="OrthoDB" id="9803781at2"/>
<feature type="chain" id="PRO_5017550228" evidence="1">
    <location>
        <begin position="26"/>
        <end position="265"/>
    </location>
</feature>
<dbReference type="EMBL" id="QRHA01000001">
    <property type="protein sequence ID" value="RDV29169.1"/>
    <property type="molecule type" value="Genomic_DNA"/>
</dbReference>
<dbReference type="Proteomes" id="UP000256561">
    <property type="component" value="Unassembled WGS sequence"/>
</dbReference>
<feature type="signal peptide" evidence="1">
    <location>
        <begin position="1"/>
        <end position="25"/>
    </location>
</feature>
<proteinExistence type="predicted"/>
<comment type="caution">
    <text evidence="3">The sequence shown here is derived from an EMBL/GenBank/DDBJ whole genome shotgun (WGS) entry which is preliminary data.</text>
</comment>
<dbReference type="CDD" id="cd16329">
    <property type="entry name" value="LolA_like"/>
    <property type="match status" value="1"/>
</dbReference>
<sequence>MGKYCASWSACLILLALMTGNLVRADDAQTEGLRIAQERKARDRGWDNSVAEMTMILRNAQGQEATRDMRVNTLEVRDDGDKALTIFDSPKDVSGTAFLSFSHASEPDEQWIYLPALKRVKRIASRNKSGPFMGSEFAFEDMTSFEVEKFSYRFIRDDQFNGDDVYVIEQVPQDEFSGYSRQLVWIDKAHYRVRKAEFFDRKGAALKILEFEDYELYIGKYWRPKTSYMFNLQTNKSTKLVTHSLEFKVGLDESDFDKNSLRRAR</sequence>